<gene>
    <name evidence="2" type="ORF">COT97_03395</name>
</gene>
<proteinExistence type="predicted"/>
<feature type="transmembrane region" description="Helical" evidence="1">
    <location>
        <begin position="157"/>
        <end position="179"/>
    </location>
</feature>
<dbReference type="AlphaFoldDB" id="A0A2H0V4Q1"/>
<keyword evidence="1" id="KW-0472">Membrane</keyword>
<keyword evidence="1" id="KW-1133">Transmembrane helix</keyword>
<evidence type="ECO:0000256" key="1">
    <source>
        <dbReference type="SAM" id="Phobius"/>
    </source>
</evidence>
<name>A0A2H0V4Q1_9BACT</name>
<feature type="transmembrane region" description="Helical" evidence="1">
    <location>
        <begin position="235"/>
        <end position="254"/>
    </location>
</feature>
<feature type="transmembrane region" description="Helical" evidence="1">
    <location>
        <begin position="64"/>
        <end position="84"/>
    </location>
</feature>
<feature type="transmembrane region" description="Helical" evidence="1">
    <location>
        <begin position="90"/>
        <end position="107"/>
    </location>
</feature>
<feature type="transmembrane region" description="Helical" evidence="1">
    <location>
        <begin position="492"/>
        <end position="512"/>
    </location>
</feature>
<feature type="transmembrane region" description="Helical" evidence="1">
    <location>
        <begin position="368"/>
        <end position="387"/>
    </location>
</feature>
<dbReference type="EMBL" id="PFAP01000021">
    <property type="protein sequence ID" value="PIR94063.1"/>
    <property type="molecule type" value="Genomic_DNA"/>
</dbReference>
<feature type="transmembrane region" description="Helical" evidence="1">
    <location>
        <begin position="524"/>
        <end position="541"/>
    </location>
</feature>
<feature type="transmembrane region" description="Helical" evidence="1">
    <location>
        <begin position="420"/>
        <end position="442"/>
    </location>
</feature>
<feature type="transmembrane region" description="Helical" evidence="1">
    <location>
        <begin position="261"/>
        <end position="280"/>
    </location>
</feature>
<accession>A0A2H0V4Q1</accession>
<feature type="transmembrane region" description="Helical" evidence="1">
    <location>
        <begin position="34"/>
        <end position="52"/>
    </location>
</feature>
<feature type="transmembrane region" description="Helical" evidence="1">
    <location>
        <begin position="335"/>
        <end position="356"/>
    </location>
</feature>
<sequence length="681" mass="78129">MNFHIEPKGGLFIRLSAIFLMVANFLFFQNPLLGILSAGLIFSYYGFCIKKSNWLSSLGSNSTLTNAVFLFLTITSIIWVFFYLASTPAWLIFGVTIVLLLLFESVLHINNIDTSWQMPTISRPPIQWFHLSFLILTGSIFFILFHNSTTDAVASPWLSLPTTFFTLFGLLVVNLLIVLKRSTDKANLFFLMLFSFTFVGVVAIFYRLGFGYDPMLHEAGMENILTTATLLPKPFYYIGMYLGFIILNLMTSIPIAVINQFFVPVAFAIVIPRLLFTTFIKNKTRTFSAWLVALAIFIVPSGYFIMTTPQNITNLLALVVIFLTFKPELKRWQLAVALFTCLIHPLYGIPLVLFALYNFFDQKILRQVLLAMSTIIFPILFILNAGLQGHKISFKFDLNWLASSGWVFVQTQNRIILDLIHIYGLNATKLFLLLSMLAVVYLYRNNLLRPFHKFLIFGIIMIANFTIMKTFIELNFVTQSNGADFTERIFDLGTYFFWPTIMSAGYVFGVKLFNQKQARFDKCLLLLLMVTLISASFYFTYPLDNDYINSKLYNVTKADFESVRFIDQNATSDYIVLANQMVAAASIAELGFKQYYGDQFYYSIPNGSEDNIYQYFESMVFDHPTRAQAIAAMNQTDVDQVYFVINDYWTSFTKIVAEAKDSADKWFMVDGGKSYIFYYHK</sequence>
<evidence type="ECO:0008006" key="4">
    <source>
        <dbReference type="Google" id="ProtNLM"/>
    </source>
</evidence>
<reference evidence="3" key="1">
    <citation type="submission" date="2017-09" db="EMBL/GenBank/DDBJ databases">
        <title>Depth-based differentiation of microbial function through sediment-hosted aquifers and enrichment of novel symbionts in the deep terrestrial subsurface.</title>
        <authorList>
            <person name="Probst A.J."/>
            <person name="Ladd B."/>
            <person name="Jarett J.K."/>
            <person name="Geller-Mcgrath D.E."/>
            <person name="Sieber C.M.K."/>
            <person name="Emerson J.B."/>
            <person name="Anantharaman K."/>
            <person name="Thomas B.C."/>
            <person name="Malmstrom R."/>
            <person name="Stieglmeier M."/>
            <person name="Klingl A."/>
            <person name="Woyke T."/>
            <person name="Ryan C.M."/>
            <person name="Banfield J.F."/>
        </authorList>
    </citation>
    <scope>NUCLEOTIDE SEQUENCE [LARGE SCALE GENOMIC DNA]</scope>
</reference>
<evidence type="ECO:0000313" key="2">
    <source>
        <dbReference type="EMBL" id="PIR94063.1"/>
    </source>
</evidence>
<organism evidence="2 3">
    <name type="scientific">Candidatus Falkowbacteria bacterium CG10_big_fil_rev_8_21_14_0_10_39_11</name>
    <dbReference type="NCBI Taxonomy" id="1974565"/>
    <lineage>
        <taxon>Bacteria</taxon>
        <taxon>Candidatus Falkowiibacteriota</taxon>
    </lineage>
</organism>
<protein>
    <recommendedName>
        <fullName evidence="4">Glycosyltransferase RgtA/B/C/D-like domain-containing protein</fullName>
    </recommendedName>
</protein>
<feature type="transmembrane region" description="Helical" evidence="1">
    <location>
        <begin position="454"/>
        <end position="472"/>
    </location>
</feature>
<feature type="transmembrane region" description="Helical" evidence="1">
    <location>
        <begin position="186"/>
        <end position="206"/>
    </location>
</feature>
<keyword evidence="1" id="KW-0812">Transmembrane</keyword>
<evidence type="ECO:0000313" key="3">
    <source>
        <dbReference type="Proteomes" id="UP000229901"/>
    </source>
</evidence>
<dbReference type="Proteomes" id="UP000229901">
    <property type="component" value="Unassembled WGS sequence"/>
</dbReference>
<comment type="caution">
    <text evidence="2">The sequence shown here is derived from an EMBL/GenBank/DDBJ whole genome shotgun (WGS) entry which is preliminary data.</text>
</comment>
<feature type="transmembrane region" description="Helical" evidence="1">
    <location>
        <begin position="286"/>
        <end position="305"/>
    </location>
</feature>
<feature type="transmembrane region" description="Helical" evidence="1">
    <location>
        <begin position="128"/>
        <end position="145"/>
    </location>
</feature>
<feature type="transmembrane region" description="Helical" evidence="1">
    <location>
        <begin position="12"/>
        <end position="28"/>
    </location>
</feature>